<keyword evidence="2" id="KW-1185">Reference proteome</keyword>
<dbReference type="Proteomes" id="UP000831701">
    <property type="component" value="Chromosome 22"/>
</dbReference>
<protein>
    <submittedName>
        <fullName evidence="1">Uncharacterized protein</fullName>
    </submittedName>
</protein>
<reference evidence="1" key="1">
    <citation type="submission" date="2022-04" db="EMBL/GenBank/DDBJ databases">
        <title>Jade perch genome.</title>
        <authorList>
            <person name="Chao B."/>
        </authorList>
    </citation>
    <scope>NUCLEOTIDE SEQUENCE</scope>
    <source>
        <strain evidence="1">CB-2022</strain>
    </source>
</reference>
<evidence type="ECO:0000313" key="1">
    <source>
        <dbReference type="EMBL" id="KAI3353947.1"/>
    </source>
</evidence>
<sequence>MDPLQLAYQPDIGVDDAVIYLLHTSLTHLEKAGSTVRIMFFDFSSAFNTIQPRLLGDKLQLAGVDHHLTSWILDYLTHRPTKFSDDSAVVGLITDGDDREYRGLIQDFVDWCPAEQPPDQCQVKPRSWWWISAGVDTLRLHRLLGQQHHGQGQEENGQTGEEGQLCPGMPLDSVEVVGNGRMMAKLSSLLDNTSHPLQDTLTALGSSFSERLLHPRCVKERHILSVLCTDPKLKSAICYVGLIKEIKDQLAPHESPDEFEDLVDLAVRIDNRLQERERERCQAGKRSSDIQGVPWVSGSFVALPRSRDQGRGQFRAISDDYPDLSKVPPFYHDLQEVFDKIKATSLPPHRHWDCVIDDLLPGAPIPKARLYAISGPERKAMEEYIQASLKSGIIRPSSSPPGAGFFCGQEGWLAPAMHRLQCSQITVKNRYPLPLISSTFELLQQARIFTKLDLRNVYHLVRIREGDEWKMGFNTPTGH</sequence>
<comment type="caution">
    <text evidence="1">The sequence shown here is derived from an EMBL/GenBank/DDBJ whole genome shotgun (WGS) entry which is preliminary data.</text>
</comment>
<accession>A0ACB8VGA8</accession>
<gene>
    <name evidence="1" type="ORF">L3Q82_005146</name>
</gene>
<proteinExistence type="predicted"/>
<name>A0ACB8VGA8_9TELE</name>
<organism evidence="1 2">
    <name type="scientific">Scortum barcoo</name>
    <name type="common">barcoo grunter</name>
    <dbReference type="NCBI Taxonomy" id="214431"/>
    <lineage>
        <taxon>Eukaryota</taxon>
        <taxon>Metazoa</taxon>
        <taxon>Chordata</taxon>
        <taxon>Craniata</taxon>
        <taxon>Vertebrata</taxon>
        <taxon>Euteleostomi</taxon>
        <taxon>Actinopterygii</taxon>
        <taxon>Neopterygii</taxon>
        <taxon>Teleostei</taxon>
        <taxon>Neoteleostei</taxon>
        <taxon>Acanthomorphata</taxon>
        <taxon>Eupercaria</taxon>
        <taxon>Centrarchiformes</taxon>
        <taxon>Terapontoidei</taxon>
        <taxon>Terapontidae</taxon>
        <taxon>Scortum</taxon>
    </lineage>
</organism>
<evidence type="ECO:0000313" key="2">
    <source>
        <dbReference type="Proteomes" id="UP000831701"/>
    </source>
</evidence>
<dbReference type="EMBL" id="CM041552">
    <property type="protein sequence ID" value="KAI3353947.1"/>
    <property type="molecule type" value="Genomic_DNA"/>
</dbReference>